<feature type="transmembrane region" description="Helical" evidence="6">
    <location>
        <begin position="155"/>
        <end position="173"/>
    </location>
</feature>
<dbReference type="Proteomes" id="UP000664859">
    <property type="component" value="Unassembled WGS sequence"/>
</dbReference>
<feature type="signal peptide" evidence="7">
    <location>
        <begin position="1"/>
        <end position="22"/>
    </location>
</feature>
<dbReference type="EMBL" id="JAFCMP010000525">
    <property type="protein sequence ID" value="KAG5177438.1"/>
    <property type="molecule type" value="Genomic_DNA"/>
</dbReference>
<dbReference type="InterPro" id="IPR002048">
    <property type="entry name" value="EF_hand_dom"/>
</dbReference>
<dbReference type="CDD" id="cd00051">
    <property type="entry name" value="EFh"/>
    <property type="match status" value="1"/>
</dbReference>
<keyword evidence="4 6" id="KW-1133">Transmembrane helix</keyword>
<feature type="domain" description="EF-hand" evidence="8">
    <location>
        <begin position="224"/>
        <end position="259"/>
    </location>
</feature>
<dbReference type="OrthoDB" id="6081786at2759"/>
<evidence type="ECO:0000256" key="3">
    <source>
        <dbReference type="ARBA" id="ARBA00022837"/>
    </source>
</evidence>
<evidence type="ECO:0000256" key="6">
    <source>
        <dbReference type="SAM" id="Phobius"/>
    </source>
</evidence>
<dbReference type="PROSITE" id="PS50222">
    <property type="entry name" value="EF_HAND_2"/>
    <property type="match status" value="2"/>
</dbReference>
<feature type="transmembrane region" description="Helical" evidence="6">
    <location>
        <begin position="126"/>
        <end position="143"/>
    </location>
</feature>
<dbReference type="PANTHER" id="PTHR28128:SF1">
    <property type="entry name" value="GOLGI APPARATUS MEMBRANE PROTEIN TVP15"/>
    <property type="match status" value="1"/>
</dbReference>
<dbReference type="Pfam" id="PF13499">
    <property type="entry name" value="EF-hand_7"/>
    <property type="match status" value="1"/>
</dbReference>
<evidence type="ECO:0000313" key="9">
    <source>
        <dbReference type="EMBL" id="KAG5177438.1"/>
    </source>
</evidence>
<gene>
    <name evidence="9" type="ORF">JKP88DRAFT_332477</name>
</gene>
<evidence type="ECO:0000259" key="8">
    <source>
        <dbReference type="PROSITE" id="PS50222"/>
    </source>
</evidence>
<dbReference type="GO" id="GO:0005509">
    <property type="term" value="F:calcium ion binding"/>
    <property type="evidence" value="ECO:0007669"/>
    <property type="project" value="InterPro"/>
</dbReference>
<dbReference type="Gene3D" id="1.10.238.10">
    <property type="entry name" value="EF-hand"/>
    <property type="match status" value="1"/>
</dbReference>
<evidence type="ECO:0000313" key="10">
    <source>
        <dbReference type="Proteomes" id="UP000664859"/>
    </source>
</evidence>
<feature type="domain" description="EF-hand" evidence="8">
    <location>
        <begin position="188"/>
        <end position="223"/>
    </location>
</feature>
<evidence type="ECO:0000256" key="7">
    <source>
        <dbReference type="SAM" id="SignalP"/>
    </source>
</evidence>
<evidence type="ECO:0000256" key="1">
    <source>
        <dbReference type="ARBA" id="ARBA00004141"/>
    </source>
</evidence>
<accession>A0A835YVM7</accession>
<evidence type="ECO:0000256" key="5">
    <source>
        <dbReference type="ARBA" id="ARBA00023136"/>
    </source>
</evidence>
<organism evidence="9 10">
    <name type="scientific">Tribonema minus</name>
    <dbReference type="NCBI Taxonomy" id="303371"/>
    <lineage>
        <taxon>Eukaryota</taxon>
        <taxon>Sar</taxon>
        <taxon>Stramenopiles</taxon>
        <taxon>Ochrophyta</taxon>
        <taxon>PX clade</taxon>
        <taxon>Xanthophyceae</taxon>
        <taxon>Tribonematales</taxon>
        <taxon>Tribonemataceae</taxon>
        <taxon>Tribonema</taxon>
    </lineage>
</organism>
<proteinExistence type="predicted"/>
<dbReference type="SMART" id="SM00054">
    <property type="entry name" value="EFh"/>
    <property type="match status" value="2"/>
</dbReference>
<feature type="transmembrane region" description="Helical" evidence="6">
    <location>
        <begin position="94"/>
        <end position="114"/>
    </location>
</feature>
<feature type="chain" id="PRO_5032795168" description="EF-hand domain-containing protein" evidence="7">
    <location>
        <begin position="23"/>
        <end position="266"/>
    </location>
</feature>
<dbReference type="PROSITE" id="PS00018">
    <property type="entry name" value="EF_HAND_1"/>
    <property type="match status" value="1"/>
</dbReference>
<dbReference type="AlphaFoldDB" id="A0A835YVM7"/>
<feature type="transmembrane region" description="Helical" evidence="6">
    <location>
        <begin position="61"/>
        <end position="82"/>
    </location>
</feature>
<evidence type="ECO:0000256" key="4">
    <source>
        <dbReference type="ARBA" id="ARBA00022989"/>
    </source>
</evidence>
<dbReference type="InterPro" id="IPR013714">
    <property type="entry name" value="Golgi_TVP15"/>
</dbReference>
<dbReference type="GO" id="GO:0016020">
    <property type="term" value="C:membrane"/>
    <property type="evidence" value="ECO:0007669"/>
    <property type="project" value="UniProtKB-SubCell"/>
</dbReference>
<name>A0A835YVM7_9STRA</name>
<keyword evidence="10" id="KW-1185">Reference proteome</keyword>
<keyword evidence="3" id="KW-0106">Calcium</keyword>
<sequence length="266" mass="29625">MCYRAQQMGALLGILSTNYATAVEVNTPASPPDMERGAAAPTETSKLMTHTKVFKDGNVHLRLAAVFMGIWMLGLGLVYAFGESLRLNCLTAMYRMYLAFFGAFIIALETRGPFNYLLRTWRVYEFARFLTLVWGRGIFYLYVGSLCFQVWDLPGVLLGSATCLIGLCMIVYGRSATVKLQYMQGQFTTEKDLRRAFDAFDVNRSAALEPAELAALCREMGALLTRAELETALLMLDRNANGKIEFDEFAAWWQGFQGGARTATGV</sequence>
<reference evidence="9" key="1">
    <citation type="submission" date="2021-02" db="EMBL/GenBank/DDBJ databases">
        <title>First Annotated Genome of the Yellow-green Alga Tribonema minus.</title>
        <authorList>
            <person name="Mahan K.M."/>
        </authorList>
    </citation>
    <scope>NUCLEOTIDE SEQUENCE</scope>
    <source>
        <strain evidence="9">UTEX B ZZ1240</strain>
    </source>
</reference>
<dbReference type="SUPFAM" id="SSF47473">
    <property type="entry name" value="EF-hand"/>
    <property type="match status" value="1"/>
</dbReference>
<comment type="caution">
    <text evidence="9">The sequence shown here is derived from an EMBL/GenBank/DDBJ whole genome shotgun (WGS) entry which is preliminary data.</text>
</comment>
<comment type="subcellular location">
    <subcellularLocation>
        <location evidence="1">Membrane</location>
        <topology evidence="1">Multi-pass membrane protein</topology>
    </subcellularLocation>
</comment>
<dbReference type="PANTHER" id="PTHR28128">
    <property type="entry name" value="GOLGI APPARATUS MEMBRANE PROTEIN TVP15"/>
    <property type="match status" value="1"/>
</dbReference>
<keyword evidence="2 6" id="KW-0812">Transmembrane</keyword>
<dbReference type="InterPro" id="IPR011992">
    <property type="entry name" value="EF-hand-dom_pair"/>
</dbReference>
<keyword evidence="7" id="KW-0732">Signal</keyword>
<dbReference type="InterPro" id="IPR018247">
    <property type="entry name" value="EF_Hand_1_Ca_BS"/>
</dbReference>
<protein>
    <recommendedName>
        <fullName evidence="8">EF-hand domain-containing protein</fullName>
    </recommendedName>
</protein>
<evidence type="ECO:0000256" key="2">
    <source>
        <dbReference type="ARBA" id="ARBA00022692"/>
    </source>
</evidence>
<keyword evidence="5 6" id="KW-0472">Membrane</keyword>